<dbReference type="SUPFAM" id="SSF144284">
    <property type="entry name" value="Sec2 N-terminal region"/>
    <property type="match status" value="1"/>
</dbReference>
<feature type="region of interest" description="Disordered" evidence="3">
    <location>
        <begin position="500"/>
        <end position="957"/>
    </location>
</feature>
<dbReference type="GeneID" id="38780756"/>
<comment type="caution">
    <text evidence="5">The sequence shown here is derived from an EMBL/GenBank/DDBJ whole genome shotgun (WGS) entry which is preliminary data.</text>
</comment>
<evidence type="ECO:0000256" key="3">
    <source>
        <dbReference type="SAM" id="MobiDB-lite"/>
    </source>
</evidence>
<dbReference type="PANTHER" id="PTHR14430">
    <property type="entry name" value="RABIN3-RELATED"/>
    <property type="match status" value="1"/>
</dbReference>
<evidence type="ECO:0000313" key="6">
    <source>
        <dbReference type="Proteomes" id="UP000287166"/>
    </source>
</evidence>
<feature type="compositionally biased region" description="Low complexity" evidence="3">
    <location>
        <begin position="811"/>
        <end position="822"/>
    </location>
</feature>
<feature type="compositionally biased region" description="Polar residues" evidence="3">
    <location>
        <begin position="613"/>
        <end position="626"/>
    </location>
</feature>
<dbReference type="CDD" id="cd21044">
    <property type="entry name" value="Rab11BD_RAB3IP_like"/>
    <property type="match status" value="1"/>
</dbReference>
<feature type="compositionally biased region" description="Low complexity" evidence="3">
    <location>
        <begin position="686"/>
        <end position="695"/>
    </location>
</feature>
<feature type="compositionally biased region" description="Polar residues" evidence="3">
    <location>
        <begin position="536"/>
        <end position="545"/>
    </location>
</feature>
<dbReference type="PANTHER" id="PTHR14430:SF0">
    <property type="entry name" value="SEC2P DOMAIN-CONTAINING PROTEIN"/>
    <property type="match status" value="1"/>
</dbReference>
<accession>A0A401GNW4</accession>
<dbReference type="Proteomes" id="UP000287166">
    <property type="component" value="Unassembled WGS sequence"/>
</dbReference>
<evidence type="ECO:0000256" key="1">
    <source>
        <dbReference type="ARBA" id="ARBA00023054"/>
    </source>
</evidence>
<feature type="compositionally biased region" description="Low complexity" evidence="3">
    <location>
        <begin position="731"/>
        <end position="749"/>
    </location>
</feature>
<dbReference type="GO" id="GO:0006887">
    <property type="term" value="P:exocytosis"/>
    <property type="evidence" value="ECO:0007669"/>
    <property type="project" value="TreeGrafter"/>
</dbReference>
<keyword evidence="6" id="KW-1185">Reference proteome</keyword>
<gene>
    <name evidence="5" type="ORF">SCP_0508960</name>
</gene>
<feature type="compositionally biased region" description="Basic and acidic residues" evidence="3">
    <location>
        <begin position="547"/>
        <end position="565"/>
    </location>
</feature>
<dbReference type="InterPro" id="IPR009449">
    <property type="entry name" value="Sec2_N"/>
</dbReference>
<organism evidence="5 6">
    <name type="scientific">Sparassis crispa</name>
    <dbReference type="NCBI Taxonomy" id="139825"/>
    <lineage>
        <taxon>Eukaryota</taxon>
        <taxon>Fungi</taxon>
        <taxon>Dikarya</taxon>
        <taxon>Basidiomycota</taxon>
        <taxon>Agaricomycotina</taxon>
        <taxon>Agaricomycetes</taxon>
        <taxon>Polyporales</taxon>
        <taxon>Sparassidaceae</taxon>
        <taxon>Sparassis</taxon>
    </lineage>
</organism>
<sequence>MPHARVFSVDSEMHELNQEADLLDQKTTVVPRGVNGQDAHLRRRNSDPDAQAMVIASLRSQIQDLFGQVSQLNNKLVGSYDRMSNLEDELHVTTSNLRSSTLKISNLELERSQHLSAVSTGLLVEKDNVTAELTRLMERATDEAAQRGQAESARAEIEKDLDDLSASLFNQANSMVAEARMAQARSERKVEETERALRGAEEVVGVLQAQMQALEAEKETADRRVEDMRVTMGKGKWVERSQERSRSTGPRLLSSHAPYQEYLAFISHLRSIRPASQQPPAMSTLLPQPFLARLVTEDSDPTVRLDLAPSLNWLSRRSVLSAIHSGQLTVEPMSTTTLLEELAPSVIPGTGHSHVMCALCGFPIFGSSSASDTPLASNGLPRSSLHNNSWSSSLFKNSLVQSISSPNPSHKRDSLPPPATDPPSQIYIFRLDATSSGLPVSLPVSSQQPAVPARQSTIYPLCTTRWCLMRLRTTCSLWAFVRTCVVEKVWEESLYVSPTPNGSEKPALVNGVSGAERPPVPPRRSRMGIGMLWGSVQRSLSSGVTTPEKEEKEPQIREKPEEKTLPKSPPPTARRIYAPPPTHPSKSASLSSVVIPGSLRAVPPPLPPRNRQRGLTSKANLSTTTVDRVDGAEKPDATGSTGHEDVSHTKEPLAAEHLPPPIAHAESQDQFATPKEGPASLASSRPGTPSTIPLPLSSPPTPEPEDITVESVQPPTQELVTADSLQPVSTEAAEPVAAEPIEVALAEPATTDAPAPNQPETEKAAPAAPPPLPRRAAARVRVSMAPEPAQSEAPPVVETNGFASNGTEPGATAQEEAATVEASKVQPTEDDETVHGQPTTEAVEPADAEQDESAETEAEQSDDVAQLNGETATETPTEDERTAAASPALEELKDADESLYEAPSEDAPSYSTSASVNGAAERVEGKSLNGAPDSDTSIEPKETSEEERSSDESTGAYIGAYVGDASWEERTWKELVRLREEMFWARIGGVR</sequence>
<dbReference type="OrthoDB" id="1748564at2759"/>
<dbReference type="GO" id="GO:0051286">
    <property type="term" value="C:cell tip"/>
    <property type="evidence" value="ECO:0007669"/>
    <property type="project" value="TreeGrafter"/>
</dbReference>
<dbReference type="InParanoid" id="A0A401GNW4"/>
<feature type="compositionally biased region" description="Pro residues" evidence="3">
    <location>
        <begin position="567"/>
        <end position="583"/>
    </location>
</feature>
<reference evidence="5 6" key="1">
    <citation type="journal article" date="2018" name="Sci. Rep.">
        <title>Genome sequence of the cauliflower mushroom Sparassis crispa (Hanabiratake) and its association with beneficial usage.</title>
        <authorList>
            <person name="Kiyama R."/>
            <person name="Furutani Y."/>
            <person name="Kawaguchi K."/>
            <person name="Nakanishi T."/>
        </authorList>
    </citation>
    <scope>NUCLEOTIDE SEQUENCE [LARGE SCALE GENOMIC DNA]</scope>
</reference>
<dbReference type="RefSeq" id="XP_027614752.1">
    <property type="nucleotide sequence ID" value="XM_027758951.1"/>
</dbReference>
<evidence type="ECO:0000256" key="2">
    <source>
        <dbReference type="SAM" id="Coils"/>
    </source>
</evidence>
<proteinExistence type="predicted"/>
<keyword evidence="1 2" id="KW-0175">Coiled coil</keyword>
<dbReference type="GO" id="GO:0005085">
    <property type="term" value="F:guanyl-nucleotide exchange factor activity"/>
    <property type="evidence" value="ECO:0007669"/>
    <property type="project" value="InterPro"/>
</dbReference>
<dbReference type="EMBL" id="BFAD01000005">
    <property type="protein sequence ID" value="GBE83839.1"/>
    <property type="molecule type" value="Genomic_DNA"/>
</dbReference>
<dbReference type="STRING" id="139825.A0A401GNW4"/>
<feature type="compositionally biased region" description="Basic and acidic residues" evidence="3">
    <location>
        <begin position="938"/>
        <end position="951"/>
    </location>
</feature>
<dbReference type="InterPro" id="IPR040351">
    <property type="entry name" value="RAB3IL/RAB3IP/Sec2"/>
</dbReference>
<feature type="compositionally biased region" description="Polar residues" evidence="3">
    <location>
        <begin position="710"/>
        <end position="729"/>
    </location>
</feature>
<protein>
    <recommendedName>
        <fullName evidence="4">GDP/GTP exchange factor Sec2 N-terminal domain-containing protein</fullName>
    </recommendedName>
</protein>
<dbReference type="GO" id="GO:0070319">
    <property type="term" value="C:Golgi to plasma membrane transport vesicle"/>
    <property type="evidence" value="ECO:0007669"/>
    <property type="project" value="TreeGrafter"/>
</dbReference>
<feature type="coiled-coil region" evidence="2">
    <location>
        <begin position="55"/>
        <end position="89"/>
    </location>
</feature>
<feature type="domain" description="GDP/GTP exchange factor Sec2 N-terminal" evidence="4">
    <location>
        <begin position="84"/>
        <end position="214"/>
    </location>
</feature>
<dbReference type="Pfam" id="PF06428">
    <property type="entry name" value="Sec2p"/>
    <property type="match status" value="1"/>
</dbReference>
<name>A0A401GNW4_9APHY</name>
<feature type="compositionally biased region" description="Acidic residues" evidence="3">
    <location>
        <begin position="844"/>
        <end position="862"/>
    </location>
</feature>
<evidence type="ECO:0000259" key="4">
    <source>
        <dbReference type="Pfam" id="PF06428"/>
    </source>
</evidence>
<evidence type="ECO:0000313" key="5">
    <source>
        <dbReference type="EMBL" id="GBE83839.1"/>
    </source>
</evidence>
<dbReference type="Gene3D" id="6.10.140.910">
    <property type="match status" value="1"/>
</dbReference>
<feature type="compositionally biased region" description="Basic and acidic residues" evidence="3">
    <location>
        <begin position="627"/>
        <end position="654"/>
    </location>
</feature>
<feature type="coiled-coil region" evidence="2">
    <location>
        <begin position="147"/>
        <end position="231"/>
    </location>
</feature>
<dbReference type="AlphaFoldDB" id="A0A401GNW4"/>